<feature type="transmembrane region" description="Helical" evidence="10">
    <location>
        <begin position="12"/>
        <end position="31"/>
    </location>
</feature>
<dbReference type="GO" id="GO:0006508">
    <property type="term" value="P:proteolysis"/>
    <property type="evidence" value="ECO:0007669"/>
    <property type="project" value="UniProtKB-KW"/>
</dbReference>
<accession>A0A239HZK8</accession>
<reference evidence="12 13" key="1">
    <citation type="submission" date="2017-06" db="EMBL/GenBank/DDBJ databases">
        <authorList>
            <person name="Kim H.J."/>
            <person name="Triplett B.A."/>
        </authorList>
    </citation>
    <scope>NUCLEOTIDE SEQUENCE [LARGE SCALE GENOMIC DNA]</scope>
    <source>
        <strain evidence="12 13">DSM 19307</strain>
    </source>
</reference>
<dbReference type="Proteomes" id="UP000198393">
    <property type="component" value="Unassembled WGS sequence"/>
</dbReference>
<feature type="transmembrane region" description="Helical" evidence="10">
    <location>
        <begin position="226"/>
        <end position="247"/>
    </location>
</feature>
<dbReference type="Pfam" id="PF02163">
    <property type="entry name" value="Peptidase_M50"/>
    <property type="match status" value="1"/>
</dbReference>
<feature type="transmembrane region" description="Helical" evidence="10">
    <location>
        <begin position="299"/>
        <end position="321"/>
    </location>
</feature>
<feature type="transmembrane region" description="Helical" evidence="10">
    <location>
        <begin position="383"/>
        <end position="403"/>
    </location>
</feature>
<keyword evidence="8 10" id="KW-1133">Transmembrane helix</keyword>
<keyword evidence="5 10" id="KW-0812">Transmembrane</keyword>
<comment type="subcellular location">
    <subcellularLocation>
        <location evidence="2">Membrane</location>
        <topology evidence="2">Multi-pass membrane protein</topology>
    </subcellularLocation>
</comment>
<gene>
    <name evidence="12" type="ORF">SAMN05421640_1587</name>
</gene>
<dbReference type="PANTHER" id="PTHR31412">
    <property type="entry name" value="ZINC METALLOPROTEASE EGY1"/>
    <property type="match status" value="1"/>
</dbReference>
<evidence type="ECO:0000256" key="7">
    <source>
        <dbReference type="ARBA" id="ARBA00022946"/>
    </source>
</evidence>
<evidence type="ECO:0000256" key="10">
    <source>
        <dbReference type="SAM" id="Phobius"/>
    </source>
</evidence>
<name>A0A239HZK8_EKHLU</name>
<dbReference type="CDD" id="cd06160">
    <property type="entry name" value="S2P-M50_like_2"/>
    <property type="match status" value="1"/>
</dbReference>
<evidence type="ECO:0000256" key="4">
    <source>
        <dbReference type="ARBA" id="ARBA00022670"/>
    </source>
</evidence>
<dbReference type="InterPro" id="IPR008915">
    <property type="entry name" value="Peptidase_M50"/>
</dbReference>
<dbReference type="OrthoDB" id="921763at2"/>
<dbReference type="InterPro" id="IPR044838">
    <property type="entry name" value="EGY1-like"/>
</dbReference>
<keyword evidence="7" id="KW-0809">Transit peptide</keyword>
<dbReference type="AlphaFoldDB" id="A0A239HZK8"/>
<evidence type="ECO:0000256" key="1">
    <source>
        <dbReference type="ARBA" id="ARBA00001947"/>
    </source>
</evidence>
<evidence type="ECO:0000256" key="6">
    <source>
        <dbReference type="ARBA" id="ARBA00022801"/>
    </source>
</evidence>
<dbReference type="EMBL" id="FZPD01000002">
    <property type="protein sequence ID" value="SNS86639.1"/>
    <property type="molecule type" value="Genomic_DNA"/>
</dbReference>
<dbReference type="GO" id="GO:0016020">
    <property type="term" value="C:membrane"/>
    <property type="evidence" value="ECO:0007669"/>
    <property type="project" value="UniProtKB-SubCell"/>
</dbReference>
<evidence type="ECO:0000256" key="3">
    <source>
        <dbReference type="ARBA" id="ARBA00007931"/>
    </source>
</evidence>
<keyword evidence="6" id="KW-0378">Hydrolase</keyword>
<evidence type="ECO:0000256" key="5">
    <source>
        <dbReference type="ARBA" id="ARBA00022692"/>
    </source>
</evidence>
<feature type="transmembrane region" description="Helical" evidence="10">
    <location>
        <begin position="353"/>
        <end position="371"/>
    </location>
</feature>
<feature type="transmembrane region" description="Helical" evidence="10">
    <location>
        <begin position="43"/>
        <end position="60"/>
    </location>
</feature>
<feature type="domain" description="Peptidase M50" evidence="11">
    <location>
        <begin position="50"/>
        <end position="267"/>
    </location>
</feature>
<comment type="cofactor">
    <cofactor evidence="1">
        <name>Zn(2+)</name>
        <dbReference type="ChEBI" id="CHEBI:29105"/>
    </cofactor>
</comment>
<evidence type="ECO:0000313" key="13">
    <source>
        <dbReference type="Proteomes" id="UP000198393"/>
    </source>
</evidence>
<evidence type="ECO:0000256" key="8">
    <source>
        <dbReference type="ARBA" id="ARBA00022989"/>
    </source>
</evidence>
<feature type="transmembrane region" description="Helical" evidence="10">
    <location>
        <begin position="268"/>
        <end position="287"/>
    </location>
</feature>
<evidence type="ECO:0000259" key="11">
    <source>
        <dbReference type="Pfam" id="PF02163"/>
    </source>
</evidence>
<protein>
    <submittedName>
        <fullName evidence="12">Peptidase family M50</fullName>
    </submittedName>
</protein>
<dbReference type="GO" id="GO:0008233">
    <property type="term" value="F:peptidase activity"/>
    <property type="evidence" value="ECO:0007669"/>
    <property type="project" value="UniProtKB-KW"/>
</dbReference>
<dbReference type="RefSeq" id="WP_089356307.1">
    <property type="nucleotide sequence ID" value="NZ_FZPD01000002.1"/>
</dbReference>
<evidence type="ECO:0000313" key="12">
    <source>
        <dbReference type="EMBL" id="SNS86639.1"/>
    </source>
</evidence>
<comment type="similarity">
    <text evidence="3">Belongs to the peptidase M50B family.</text>
</comment>
<organism evidence="12 13">
    <name type="scientific">Ekhidna lutea</name>
    <dbReference type="NCBI Taxonomy" id="447679"/>
    <lineage>
        <taxon>Bacteria</taxon>
        <taxon>Pseudomonadati</taxon>
        <taxon>Bacteroidota</taxon>
        <taxon>Cytophagia</taxon>
        <taxon>Cytophagales</taxon>
        <taxon>Reichenbachiellaceae</taxon>
        <taxon>Ekhidna</taxon>
    </lineage>
</organism>
<proteinExistence type="inferred from homology"/>
<evidence type="ECO:0000256" key="2">
    <source>
        <dbReference type="ARBA" id="ARBA00004141"/>
    </source>
</evidence>
<feature type="transmembrane region" description="Helical" evidence="10">
    <location>
        <begin position="328"/>
        <end position="347"/>
    </location>
</feature>
<keyword evidence="13" id="KW-1185">Reference proteome</keyword>
<feature type="transmembrane region" description="Helical" evidence="10">
    <location>
        <begin position="114"/>
        <end position="137"/>
    </location>
</feature>
<sequence length="406" mass="45928">MNKKQKTYLIQIGLFIATLVGTTFAGAEWSISKFLTLGMTWDDFLFGFNFSIPFLLILTVHEFGHYFTARYHKIKVTFPYYIPMWLGFLGPFPTIGTMGAFIKIKENISSRIKYFDVGVSGPIAGFLVAIVFFIYGFTHLPETEYIYEIHPEYEVFGENFEEKMAGLDTVILKSDLNPDRMLYDQQPDTIRLNRGSISFGDNLLMNLGRTYLAPDDRYVPSSSELMHYPLLLASFLAFFFTALNLLPIGQLDGGHVVFGLFGPKHHAIISRVLFTAFLFYAGLGWVTTADLVDSSIEGLGSFLLSLAAYLFIVYWCAYSVFKEKRDRLLYATVMLTVQFFIASIFKIEGYTGWLLFSLLIGRFIGVDHPPVIDNKPLSAGRKVLGWIALIIFVLCFSPQPLVVNGL</sequence>
<keyword evidence="4" id="KW-0645">Protease</keyword>
<dbReference type="PANTHER" id="PTHR31412:SF0">
    <property type="entry name" value="ZINC METALLOPROTEASE EGY1, CHLOROPLASTIC-RELATED"/>
    <property type="match status" value="1"/>
</dbReference>
<evidence type="ECO:0000256" key="9">
    <source>
        <dbReference type="ARBA" id="ARBA00023136"/>
    </source>
</evidence>
<keyword evidence="9 10" id="KW-0472">Membrane</keyword>
<feature type="transmembrane region" description="Helical" evidence="10">
    <location>
        <begin position="80"/>
        <end position="102"/>
    </location>
</feature>